<feature type="signal peptide" evidence="5">
    <location>
        <begin position="1"/>
        <end position="28"/>
    </location>
</feature>
<dbReference type="SUPFAM" id="SSF75005">
    <property type="entry name" value="Arabinanase/levansucrase/invertase"/>
    <property type="match status" value="1"/>
</dbReference>
<keyword evidence="9" id="KW-1185">Reference proteome</keyword>
<dbReference type="InterPro" id="IPR013148">
    <property type="entry name" value="Glyco_hydro_32_N"/>
</dbReference>
<evidence type="ECO:0000313" key="8">
    <source>
        <dbReference type="EMBL" id="VVB00239.1"/>
    </source>
</evidence>
<dbReference type="Pfam" id="PF00251">
    <property type="entry name" value="Glyco_hydro_32N"/>
    <property type="match status" value="1"/>
</dbReference>
<dbReference type="InterPro" id="IPR001362">
    <property type="entry name" value="Glyco_hydro_32"/>
</dbReference>
<name>A0A565BF51_9BRAS</name>
<feature type="domain" description="Glycosyl hydrolase family 32 C-terminal" evidence="7">
    <location>
        <begin position="363"/>
        <end position="561"/>
    </location>
</feature>
<comment type="similarity">
    <text evidence="1 4">Belongs to the glycosyl hydrolase 32 family.</text>
</comment>
<dbReference type="SMART" id="SM00640">
    <property type="entry name" value="Glyco_32"/>
    <property type="match status" value="1"/>
</dbReference>
<dbReference type="GO" id="GO:0005975">
    <property type="term" value="P:carbohydrate metabolic process"/>
    <property type="evidence" value="ECO:0007669"/>
    <property type="project" value="InterPro"/>
</dbReference>
<evidence type="ECO:0000313" key="9">
    <source>
        <dbReference type="Proteomes" id="UP000489600"/>
    </source>
</evidence>
<dbReference type="EMBL" id="CABITT030000004">
    <property type="protein sequence ID" value="VVB00239.1"/>
    <property type="molecule type" value="Genomic_DNA"/>
</dbReference>
<dbReference type="InterPro" id="IPR023296">
    <property type="entry name" value="Glyco_hydro_beta-prop_sf"/>
</dbReference>
<proteinExistence type="inferred from homology"/>
<dbReference type="SUPFAM" id="SSF49899">
    <property type="entry name" value="Concanavalin A-like lectins/glucanases"/>
    <property type="match status" value="1"/>
</dbReference>
<evidence type="ECO:0000256" key="2">
    <source>
        <dbReference type="ARBA" id="ARBA00022801"/>
    </source>
</evidence>
<sequence>MAKLKFSNIVLSLLLSLLLFNFIIDLEASYQDLNQPYRTGYHFQPPKNWMNGPMIYKGIYHLFYQYNPYGAVWDARIVWGHSTSVDLVNWTPQPPAFSPSQPSDINGCWSGSVTILPNDTPVILYTGIDQNKSQVQNVVVPVNVSDPFLIEWSKPPLNPLMVPNAVNGINPTRFRDPTTAWLGHDGEWRVIVGSSTDDRRGLAILYKSRDFFNWTQSIKPLHYQDLTGMWECPDFFPVSRTGSDGVETSSFGGDVKHVLKVSLFETLHDYYTIGSYDREKDVYVPDLGFVQNGSAPRLDYGKFYASKTFFDDVKKRRILWGWVNESSPAKDDIEKGWSGLQSFPRKMWLDESGKELLQWPIEEIETLRGTQVNWHNKVIKAESSLQIHGVTPAQADVDVMFKVKDLEKADVIEPSWTDPQKICSQGDLLVKSGIGPFGLMVLTSNDMEEYTLVYFRIFKSNDTNTNTKYVVLMCSDQSRSSLNEENDKAAFGAFVAIDPSHQTLSLRTLIDHSIVESYGGGGRVCITSRVYPKLAIGENANLFVFNKGTQSVDVLSLSAWSLKSAQINKESMSLPFIE</sequence>
<evidence type="ECO:0000259" key="7">
    <source>
        <dbReference type="Pfam" id="PF08244"/>
    </source>
</evidence>
<reference evidence="8" key="1">
    <citation type="submission" date="2019-07" db="EMBL/GenBank/DDBJ databases">
        <authorList>
            <person name="Dittberner H."/>
        </authorList>
    </citation>
    <scope>NUCLEOTIDE SEQUENCE [LARGE SCALE GENOMIC DNA]</scope>
</reference>
<dbReference type="Gene3D" id="2.115.10.20">
    <property type="entry name" value="Glycosyl hydrolase domain, family 43"/>
    <property type="match status" value="1"/>
</dbReference>
<dbReference type="AlphaFoldDB" id="A0A565BF51"/>
<dbReference type="InterPro" id="IPR013320">
    <property type="entry name" value="ConA-like_dom_sf"/>
</dbReference>
<dbReference type="Proteomes" id="UP000489600">
    <property type="component" value="Unassembled WGS sequence"/>
</dbReference>
<accession>A0A565BF51</accession>
<keyword evidence="2 4" id="KW-0378">Hydrolase</keyword>
<dbReference type="InterPro" id="IPR013189">
    <property type="entry name" value="Glyco_hydro_32_C"/>
</dbReference>
<dbReference type="FunFam" id="2.60.120.560:FF:000002">
    <property type="entry name" value="Beta-fructofuranosidase, insoluble isoenzyme CWINV1"/>
    <property type="match status" value="1"/>
</dbReference>
<dbReference type="CDD" id="cd18624">
    <property type="entry name" value="GH32_Fruct1-like"/>
    <property type="match status" value="1"/>
</dbReference>
<dbReference type="Pfam" id="PF08244">
    <property type="entry name" value="Glyco_hydro_32C"/>
    <property type="match status" value="1"/>
</dbReference>
<organism evidence="8 9">
    <name type="scientific">Arabis nemorensis</name>
    <dbReference type="NCBI Taxonomy" id="586526"/>
    <lineage>
        <taxon>Eukaryota</taxon>
        <taxon>Viridiplantae</taxon>
        <taxon>Streptophyta</taxon>
        <taxon>Embryophyta</taxon>
        <taxon>Tracheophyta</taxon>
        <taxon>Spermatophyta</taxon>
        <taxon>Magnoliopsida</taxon>
        <taxon>eudicotyledons</taxon>
        <taxon>Gunneridae</taxon>
        <taxon>Pentapetalae</taxon>
        <taxon>rosids</taxon>
        <taxon>malvids</taxon>
        <taxon>Brassicales</taxon>
        <taxon>Brassicaceae</taxon>
        <taxon>Arabideae</taxon>
        <taxon>Arabis</taxon>
    </lineage>
</organism>
<evidence type="ECO:0000256" key="5">
    <source>
        <dbReference type="SAM" id="SignalP"/>
    </source>
</evidence>
<comment type="caution">
    <text evidence="8">The sequence shown here is derived from an EMBL/GenBank/DDBJ whole genome shotgun (WGS) entry which is preliminary data.</text>
</comment>
<gene>
    <name evidence="8" type="ORF">ANE_LOCUS10683</name>
</gene>
<dbReference type="OrthoDB" id="202537at2759"/>
<keyword evidence="3 4" id="KW-0326">Glycosidase</keyword>
<dbReference type="FunFam" id="2.115.10.20:FF:000001">
    <property type="entry name" value="Beta-fructofuranosidase, insoluble isoenzyme CWINV1"/>
    <property type="match status" value="1"/>
</dbReference>
<dbReference type="GO" id="GO:0004553">
    <property type="term" value="F:hydrolase activity, hydrolyzing O-glycosyl compounds"/>
    <property type="evidence" value="ECO:0007669"/>
    <property type="project" value="InterPro"/>
</dbReference>
<protein>
    <submittedName>
        <fullName evidence="8">Uncharacterized protein</fullName>
    </submittedName>
</protein>
<evidence type="ECO:0000256" key="3">
    <source>
        <dbReference type="ARBA" id="ARBA00023295"/>
    </source>
</evidence>
<keyword evidence="5" id="KW-0732">Signal</keyword>
<evidence type="ECO:0000256" key="4">
    <source>
        <dbReference type="RuleBase" id="RU362110"/>
    </source>
</evidence>
<feature type="domain" description="Glycosyl hydrolase family 32 N-terminal" evidence="6">
    <location>
        <begin position="42"/>
        <end position="360"/>
    </location>
</feature>
<feature type="chain" id="PRO_5021780603" evidence="5">
    <location>
        <begin position="29"/>
        <end position="578"/>
    </location>
</feature>
<evidence type="ECO:0000259" key="6">
    <source>
        <dbReference type="Pfam" id="PF00251"/>
    </source>
</evidence>
<dbReference type="InterPro" id="IPR050551">
    <property type="entry name" value="Fructan_Metab_Enzymes"/>
</dbReference>
<dbReference type="PANTHER" id="PTHR31953">
    <property type="entry name" value="BETA-FRUCTOFURANOSIDASE, INSOLUBLE ISOENZYME CWINV1-RELATED"/>
    <property type="match status" value="1"/>
</dbReference>
<evidence type="ECO:0000256" key="1">
    <source>
        <dbReference type="ARBA" id="ARBA00009902"/>
    </source>
</evidence>
<dbReference type="Gene3D" id="2.60.120.560">
    <property type="entry name" value="Exo-inulinase, domain 1"/>
    <property type="match status" value="1"/>
</dbReference>